<protein>
    <recommendedName>
        <fullName evidence="10">AMP-dependent synthetase/ligase domain-containing protein</fullName>
    </recommendedName>
</protein>
<dbReference type="InterPro" id="IPR042099">
    <property type="entry name" value="ANL_N_sf"/>
</dbReference>
<dbReference type="STRING" id="100787.A0A0G4MCC0"/>
<dbReference type="InterPro" id="IPR045851">
    <property type="entry name" value="AMP-bd_C_sf"/>
</dbReference>
<feature type="domain" description="AMP-dependent synthetase/ligase" evidence="4">
    <location>
        <begin position="41"/>
        <end position="148"/>
    </location>
</feature>
<feature type="domain" description="AMP-binding enzyme C-terminal" evidence="5">
    <location>
        <begin position="453"/>
        <end position="538"/>
    </location>
</feature>
<dbReference type="InterPro" id="IPR000873">
    <property type="entry name" value="AMP-dep_synth/lig_dom"/>
</dbReference>
<evidence type="ECO:0000313" key="6">
    <source>
        <dbReference type="EMBL" id="CRK29810.1"/>
    </source>
</evidence>
<dbReference type="Gene3D" id="3.30.300.30">
    <property type="match status" value="1"/>
</dbReference>
<proteinExistence type="inferred from homology"/>
<evidence type="ECO:0000259" key="5">
    <source>
        <dbReference type="Pfam" id="PF13193"/>
    </source>
</evidence>
<evidence type="ECO:0000256" key="1">
    <source>
        <dbReference type="ARBA" id="ARBA00006432"/>
    </source>
</evidence>
<organism evidence="7 9">
    <name type="scientific">Verticillium longisporum</name>
    <name type="common">Verticillium dahliae var. longisporum</name>
    <dbReference type="NCBI Taxonomy" id="100787"/>
    <lineage>
        <taxon>Eukaryota</taxon>
        <taxon>Fungi</taxon>
        <taxon>Dikarya</taxon>
        <taxon>Ascomycota</taxon>
        <taxon>Pezizomycotina</taxon>
        <taxon>Sordariomycetes</taxon>
        <taxon>Hypocreomycetidae</taxon>
        <taxon>Glomerellales</taxon>
        <taxon>Plectosphaerellaceae</taxon>
        <taxon>Verticillium</taxon>
    </lineage>
</organism>
<feature type="region of interest" description="Disordered" evidence="3">
    <location>
        <begin position="187"/>
        <end position="226"/>
    </location>
</feature>
<dbReference type="InterPro" id="IPR025110">
    <property type="entry name" value="AMP-bd_C"/>
</dbReference>
<evidence type="ECO:0000259" key="4">
    <source>
        <dbReference type="Pfam" id="PF00501"/>
    </source>
</evidence>
<evidence type="ECO:0000313" key="9">
    <source>
        <dbReference type="Proteomes" id="UP000045706"/>
    </source>
</evidence>
<dbReference type="AlphaFoldDB" id="A0A0G4MCC0"/>
<dbReference type="Pfam" id="PF00501">
    <property type="entry name" value="AMP-binding"/>
    <property type="match status" value="2"/>
</dbReference>
<gene>
    <name evidence="6" type="ORF">BN1708_015677</name>
    <name evidence="7" type="ORF">BN1723_014526</name>
</gene>
<keyword evidence="8" id="KW-1185">Reference proteome</keyword>
<dbReference type="Proteomes" id="UP000045706">
    <property type="component" value="Unassembled WGS sequence"/>
</dbReference>
<reference evidence="8 9" key="1">
    <citation type="submission" date="2015-05" db="EMBL/GenBank/DDBJ databases">
        <authorList>
            <person name="Fogelqvist Johan"/>
        </authorList>
    </citation>
    <scope>NUCLEOTIDE SEQUENCE [LARGE SCALE GENOMIC DNA]</scope>
    <source>
        <strain evidence="6">VL1</strain>
        <strain evidence="7">VL2</strain>
    </source>
</reference>
<dbReference type="EMBL" id="CVQH01021251">
    <property type="protein sequence ID" value="CRK29810.1"/>
    <property type="molecule type" value="Genomic_DNA"/>
</dbReference>
<comment type="similarity">
    <text evidence="1">Belongs to the ATP-dependent AMP-binding enzyme family.</text>
</comment>
<dbReference type="GO" id="GO:0016405">
    <property type="term" value="F:CoA-ligase activity"/>
    <property type="evidence" value="ECO:0007669"/>
    <property type="project" value="TreeGrafter"/>
</dbReference>
<evidence type="ECO:0000313" key="7">
    <source>
        <dbReference type="EMBL" id="CRK31600.1"/>
    </source>
</evidence>
<dbReference type="PANTHER" id="PTHR24096:SF149">
    <property type="entry name" value="AMP-BINDING DOMAIN-CONTAINING PROTEIN-RELATED"/>
    <property type="match status" value="1"/>
</dbReference>
<dbReference type="GO" id="GO:0019748">
    <property type="term" value="P:secondary metabolic process"/>
    <property type="evidence" value="ECO:0007669"/>
    <property type="project" value="TreeGrafter"/>
</dbReference>
<dbReference type="Gene3D" id="3.40.50.12780">
    <property type="entry name" value="N-terminal domain of ligase-like"/>
    <property type="match status" value="2"/>
</dbReference>
<evidence type="ECO:0000256" key="2">
    <source>
        <dbReference type="ARBA" id="ARBA00022598"/>
    </source>
</evidence>
<accession>A0A0G4MCC0</accession>
<sequence length="565" mass="62066">MKIYKSSDINIPRDLNLTELLHTTAFPIPESHLIASDSLTNRSATLGELRDRAGRLAKGLHDQLNPQDQARWAIVLPNSVDFLEIFYAILWTGGVVCPVNHALRYSEIGQGLAVARPHFVIAYGPVVHVVEQALDFAAEMLVKEKGTWTRPPVILIVLPAPVGNTYRPISSPLRIFRSRTSTIRQSVSPPFISPQEQQVSPKASSSLTKTLSQTSCSSSPSMRRRGHKMFHPAARTVAFTPWAHIANTTASLFLGPYTGMLHHAMPVYNLEQFARLVGSVQATSFQGVPSVVLALADSDVTAKYDFSAARVIAVGGAPLKQAQLEKLLARAPWRLCQAYGMTEAAGYVAYQEYDEVLYDGCTGQLLPGIEACLKHEGGVEDVPDGATGELWLRGPNISRGYAFDAEANERAFPMQGWYNTGDVCRIDEQGRVSIVGRTKDLIKYKGFQVSPAELEVYVNSHPLVAEGGVGALWDDGQLTELPAAWVVLKETDKILSEEEKQQVLRDVQFVVDGQVSGYKKLRGGVWLVDKLPRNATGKILRKQLIHMTDGMCSSKLGNRHITSKL</sequence>
<feature type="compositionally biased region" description="Low complexity" evidence="3">
    <location>
        <begin position="200"/>
        <end position="221"/>
    </location>
</feature>
<dbReference type="Pfam" id="PF13193">
    <property type="entry name" value="AMP-binding_C"/>
    <property type="match status" value="1"/>
</dbReference>
<dbReference type="PANTHER" id="PTHR24096">
    <property type="entry name" value="LONG-CHAIN-FATTY-ACID--COA LIGASE"/>
    <property type="match status" value="1"/>
</dbReference>
<evidence type="ECO:0008006" key="10">
    <source>
        <dbReference type="Google" id="ProtNLM"/>
    </source>
</evidence>
<evidence type="ECO:0000256" key="3">
    <source>
        <dbReference type="SAM" id="MobiDB-lite"/>
    </source>
</evidence>
<name>A0A0G4MCC0_VERLO</name>
<feature type="domain" description="AMP-dependent synthetase/ligase" evidence="4">
    <location>
        <begin position="225"/>
        <end position="401"/>
    </location>
</feature>
<evidence type="ECO:0000313" key="8">
    <source>
        <dbReference type="Proteomes" id="UP000044602"/>
    </source>
</evidence>
<dbReference type="EMBL" id="CVQI01023891">
    <property type="protein sequence ID" value="CRK31600.1"/>
    <property type="molecule type" value="Genomic_DNA"/>
</dbReference>
<dbReference type="Proteomes" id="UP000044602">
    <property type="component" value="Unassembled WGS sequence"/>
</dbReference>
<feature type="compositionally biased region" description="Polar residues" evidence="3">
    <location>
        <begin position="187"/>
        <end position="199"/>
    </location>
</feature>
<keyword evidence="2" id="KW-0436">Ligase</keyword>
<dbReference type="SUPFAM" id="SSF56801">
    <property type="entry name" value="Acetyl-CoA synthetase-like"/>
    <property type="match status" value="1"/>
</dbReference>